<evidence type="ECO:0000313" key="3">
    <source>
        <dbReference type="EMBL" id="KAK4754684.1"/>
    </source>
</evidence>
<dbReference type="AlphaFoldDB" id="A0AAN7PVT5"/>
<dbReference type="InterPro" id="IPR057710">
    <property type="entry name" value="DUF7950"/>
</dbReference>
<accession>A0AAN7PVT5</accession>
<protein>
    <recommendedName>
        <fullName evidence="2">DUF7950 domain-containing protein</fullName>
    </recommendedName>
</protein>
<dbReference type="EMBL" id="JAXIOK010000015">
    <property type="protein sequence ID" value="KAK4754684.1"/>
    <property type="molecule type" value="Genomic_DNA"/>
</dbReference>
<dbReference type="Pfam" id="PF25821">
    <property type="entry name" value="DUF7950"/>
    <property type="match status" value="1"/>
</dbReference>
<evidence type="ECO:0000259" key="2">
    <source>
        <dbReference type="Pfam" id="PF25821"/>
    </source>
</evidence>
<dbReference type="Proteomes" id="UP001345219">
    <property type="component" value="Chromosome 2"/>
</dbReference>
<keyword evidence="4" id="KW-1185">Reference proteome</keyword>
<reference evidence="3 4" key="1">
    <citation type="journal article" date="2023" name="Hortic Res">
        <title>Pangenome of water caltrop reveals structural variations and asymmetric subgenome divergence after allopolyploidization.</title>
        <authorList>
            <person name="Zhang X."/>
            <person name="Chen Y."/>
            <person name="Wang L."/>
            <person name="Yuan Y."/>
            <person name="Fang M."/>
            <person name="Shi L."/>
            <person name="Lu R."/>
            <person name="Comes H.P."/>
            <person name="Ma Y."/>
            <person name="Chen Y."/>
            <person name="Huang G."/>
            <person name="Zhou Y."/>
            <person name="Zheng Z."/>
            <person name="Qiu Y."/>
        </authorList>
    </citation>
    <scope>NUCLEOTIDE SEQUENCE [LARGE SCALE GENOMIC DNA]</scope>
    <source>
        <tissue evidence="3">Roots</tissue>
    </source>
</reference>
<gene>
    <name evidence="3" type="ORF">SAY87_002788</name>
</gene>
<comment type="caution">
    <text evidence="3">The sequence shown here is derived from an EMBL/GenBank/DDBJ whole genome shotgun (WGS) entry which is preliminary data.</text>
</comment>
<feature type="domain" description="DUF7950" evidence="2">
    <location>
        <begin position="149"/>
        <end position="283"/>
    </location>
</feature>
<evidence type="ECO:0000313" key="4">
    <source>
        <dbReference type="Proteomes" id="UP001345219"/>
    </source>
</evidence>
<feature type="region of interest" description="Disordered" evidence="1">
    <location>
        <begin position="49"/>
        <end position="70"/>
    </location>
</feature>
<dbReference type="PANTHER" id="PTHR33595:SF4">
    <property type="entry name" value="EMB|CAB62340.1"/>
    <property type="match status" value="1"/>
</dbReference>
<organism evidence="3 4">
    <name type="scientific">Trapa incisa</name>
    <dbReference type="NCBI Taxonomy" id="236973"/>
    <lineage>
        <taxon>Eukaryota</taxon>
        <taxon>Viridiplantae</taxon>
        <taxon>Streptophyta</taxon>
        <taxon>Embryophyta</taxon>
        <taxon>Tracheophyta</taxon>
        <taxon>Spermatophyta</taxon>
        <taxon>Magnoliopsida</taxon>
        <taxon>eudicotyledons</taxon>
        <taxon>Gunneridae</taxon>
        <taxon>Pentapetalae</taxon>
        <taxon>rosids</taxon>
        <taxon>malvids</taxon>
        <taxon>Myrtales</taxon>
        <taxon>Lythraceae</taxon>
        <taxon>Trapa</taxon>
    </lineage>
</organism>
<feature type="region of interest" description="Disordered" evidence="1">
    <location>
        <begin position="107"/>
        <end position="126"/>
    </location>
</feature>
<dbReference type="PANTHER" id="PTHR33595">
    <property type="entry name" value="VON WILLEBRAND FACTOR A DOMAIN PROTEIN"/>
    <property type="match status" value="1"/>
</dbReference>
<name>A0AAN7PVT5_9MYRT</name>
<sequence length="287" mass="31881">MIDRVMMMRCWPIAPKPAEGYPPADVDRFRNKSFLFSGIRTKRKYVRVRSRNKNRKSNGQLERSEPPTEKAAVTLQLFPDKANYLTESSQSSRAPLQQSASSSSAAAVQSSIHISPSSNPSLTPKPQPWLPNCMSLHLTDPTTTTARRIESWITVEIISTCACPYALQLGRSDEEKAGRLGSSACPGLVFDLSNQVLWINIGYLEMVRRGFGATDDRAESAEMAVAVGLSVRVEVGGLPRWCEAFTCRVRVREERRSRVVPCDVWRMDSGGFAWRLDVKAALSLGNS</sequence>
<proteinExistence type="predicted"/>
<feature type="compositionally biased region" description="Low complexity" evidence="1">
    <location>
        <begin position="107"/>
        <end position="121"/>
    </location>
</feature>
<evidence type="ECO:0000256" key="1">
    <source>
        <dbReference type="SAM" id="MobiDB-lite"/>
    </source>
</evidence>